<dbReference type="EMBL" id="SJPJ01000001">
    <property type="protein sequence ID" value="TWT80758.1"/>
    <property type="molecule type" value="Genomic_DNA"/>
</dbReference>
<dbReference type="InterPro" id="IPR050300">
    <property type="entry name" value="GDXG_lipolytic_enzyme"/>
</dbReference>
<evidence type="ECO:0000313" key="5">
    <source>
        <dbReference type="EMBL" id="TWT80758.1"/>
    </source>
</evidence>
<name>A0A5C5Z056_9BACT</name>
<dbReference type="Proteomes" id="UP000315010">
    <property type="component" value="Unassembled WGS sequence"/>
</dbReference>
<proteinExistence type="predicted"/>
<evidence type="ECO:0000259" key="4">
    <source>
        <dbReference type="Pfam" id="PF20434"/>
    </source>
</evidence>
<feature type="chain" id="PRO_5023048643" evidence="2">
    <location>
        <begin position="23"/>
        <end position="641"/>
    </location>
</feature>
<keyword evidence="1 5" id="KW-0378">Hydrolase</keyword>
<feature type="domain" description="3-keto-alpha-glucoside-1,2-lyase/3-keto-2-hydroxy-glucal hydratase" evidence="3">
    <location>
        <begin position="155"/>
        <end position="333"/>
    </location>
</feature>
<dbReference type="RefSeq" id="WP_146395995.1">
    <property type="nucleotide sequence ID" value="NZ_SJPJ01000001.1"/>
</dbReference>
<dbReference type="GO" id="GO:0106435">
    <property type="term" value="F:carboxylesterase activity"/>
    <property type="evidence" value="ECO:0007669"/>
    <property type="project" value="UniProtKB-EC"/>
</dbReference>
<dbReference type="InterPro" id="IPR010496">
    <property type="entry name" value="AL/BT2_dom"/>
</dbReference>
<dbReference type="OrthoDB" id="259356at2"/>
<protein>
    <submittedName>
        <fullName evidence="5">Carboxylesterase NlhH</fullName>
        <ecNumber evidence="5">3.1.1.1</ecNumber>
    </submittedName>
</protein>
<dbReference type="PANTHER" id="PTHR48081:SF13">
    <property type="entry name" value="ALPHA_BETA HYDROLASE"/>
    <property type="match status" value="1"/>
</dbReference>
<evidence type="ECO:0000256" key="2">
    <source>
        <dbReference type="SAM" id="SignalP"/>
    </source>
</evidence>
<evidence type="ECO:0000256" key="1">
    <source>
        <dbReference type="ARBA" id="ARBA00022801"/>
    </source>
</evidence>
<organism evidence="5 6">
    <name type="scientific">Novipirellula herctigrandis</name>
    <dbReference type="NCBI Taxonomy" id="2527986"/>
    <lineage>
        <taxon>Bacteria</taxon>
        <taxon>Pseudomonadati</taxon>
        <taxon>Planctomycetota</taxon>
        <taxon>Planctomycetia</taxon>
        <taxon>Pirellulales</taxon>
        <taxon>Pirellulaceae</taxon>
        <taxon>Novipirellula</taxon>
    </lineage>
</organism>
<dbReference type="PANTHER" id="PTHR48081">
    <property type="entry name" value="AB HYDROLASE SUPERFAMILY PROTEIN C4A8.06C"/>
    <property type="match status" value="1"/>
</dbReference>
<evidence type="ECO:0000259" key="3">
    <source>
        <dbReference type="Pfam" id="PF06439"/>
    </source>
</evidence>
<keyword evidence="6" id="KW-1185">Reference proteome</keyword>
<sequence length="641" mass="70851" precursor="true">MKIQLFLLLFFSSFVVVHESTAQTPDTQQGFLGNWGLVMPGGTAGWLTINQVDGEFNGELWTVGMGRNTRDMVLANDTLTFLRRIPVGEPEYDGGPPTGAKIDVKHRATVDGDRITLVMECPLDDGEVEELIFHGKRLSPLPPKPDLDQIKFGDPVELFNGKDLAGWRLTNPKQINGWTAENSELVNTTPKLSFNPFSHYGNLRTDQEFLDFNLRLEFNVPSGGNSGVYLRGRYEAQVVDRDSRMQGIQGVGAIFSRIPPTSKAGKSGGEWQTYDITLVDRHATVILNGTKVIDNEPIIGCTNGALSADDDAPGPIYLQGDHTAVRYRNIVLRPVINDDVKKGQKPANNSKIKKGNKVQLPDGVSIHRDIPYTNSGHERHTLDLYLPAGDENAGSRPLVVWIHGGGWWKGSKDSIVKQSFVLREGFALASINYRLSSDAIFPAQIHDCKAAIRFLRKNAEQYNIDSNRIGVWGSSAGGHLVALLGTSGDVAELEGDLGETGVSSRVQAVCDWFGPTDFLKRNNRSNNPTLKNRDISKHPLPMLLGGLIQDRQDEARAASPVSYISADDPPFLIMHGDSDLLVKLEQSTRFHHRLRDTGIPSTLIIYPGHGHSFFKEPEQHQQVIDFFSKHLLGEKDSLLDQ</sequence>
<reference evidence="5 6" key="1">
    <citation type="submission" date="2019-02" db="EMBL/GenBank/DDBJ databases">
        <title>Deep-cultivation of Planctomycetes and their phenomic and genomic characterization uncovers novel biology.</title>
        <authorList>
            <person name="Wiegand S."/>
            <person name="Jogler M."/>
            <person name="Boedeker C."/>
            <person name="Pinto D."/>
            <person name="Vollmers J."/>
            <person name="Rivas-Marin E."/>
            <person name="Kohn T."/>
            <person name="Peeters S.H."/>
            <person name="Heuer A."/>
            <person name="Rast P."/>
            <person name="Oberbeckmann S."/>
            <person name="Bunk B."/>
            <person name="Jeske O."/>
            <person name="Meyerdierks A."/>
            <person name="Storesund J.E."/>
            <person name="Kallscheuer N."/>
            <person name="Luecker S."/>
            <person name="Lage O.M."/>
            <person name="Pohl T."/>
            <person name="Merkel B.J."/>
            <person name="Hornburger P."/>
            <person name="Mueller R.-W."/>
            <person name="Bruemmer F."/>
            <person name="Labrenz M."/>
            <person name="Spormann A.M."/>
            <person name="Op Den Camp H."/>
            <person name="Overmann J."/>
            <person name="Amann R."/>
            <person name="Jetten M.S.M."/>
            <person name="Mascher T."/>
            <person name="Medema M.H."/>
            <person name="Devos D.P."/>
            <person name="Kaster A.-K."/>
            <person name="Ovreas L."/>
            <person name="Rohde M."/>
            <person name="Galperin M.Y."/>
            <person name="Jogler C."/>
        </authorList>
    </citation>
    <scope>NUCLEOTIDE SEQUENCE [LARGE SCALE GENOMIC DNA]</scope>
    <source>
        <strain evidence="5 6">CA13</strain>
    </source>
</reference>
<dbReference type="AlphaFoldDB" id="A0A5C5Z056"/>
<feature type="domain" description="BD-FAE-like" evidence="4">
    <location>
        <begin position="382"/>
        <end position="594"/>
    </location>
</feature>
<dbReference type="InterPro" id="IPR029058">
    <property type="entry name" value="AB_hydrolase_fold"/>
</dbReference>
<dbReference type="SUPFAM" id="SSF53474">
    <property type="entry name" value="alpha/beta-Hydrolases"/>
    <property type="match status" value="1"/>
</dbReference>
<feature type="signal peptide" evidence="2">
    <location>
        <begin position="1"/>
        <end position="22"/>
    </location>
</feature>
<comment type="caution">
    <text evidence="5">The sequence shown here is derived from an EMBL/GenBank/DDBJ whole genome shotgun (WGS) entry which is preliminary data.</text>
</comment>
<accession>A0A5C5Z056</accession>
<dbReference type="Pfam" id="PF06439">
    <property type="entry name" value="3keto-disac_hyd"/>
    <property type="match status" value="1"/>
</dbReference>
<dbReference type="InterPro" id="IPR049492">
    <property type="entry name" value="BD-FAE-like_dom"/>
</dbReference>
<dbReference type="EC" id="3.1.1.1" evidence="5"/>
<keyword evidence="2" id="KW-0732">Signal</keyword>
<dbReference type="Gene3D" id="2.60.120.560">
    <property type="entry name" value="Exo-inulinase, domain 1"/>
    <property type="match status" value="1"/>
</dbReference>
<dbReference type="Gene3D" id="3.40.50.1820">
    <property type="entry name" value="alpha/beta hydrolase"/>
    <property type="match status" value="1"/>
</dbReference>
<evidence type="ECO:0000313" key="6">
    <source>
        <dbReference type="Proteomes" id="UP000315010"/>
    </source>
</evidence>
<dbReference type="Pfam" id="PF20434">
    <property type="entry name" value="BD-FAE"/>
    <property type="match status" value="1"/>
</dbReference>
<gene>
    <name evidence="5" type="primary">nlhH_4</name>
    <name evidence="5" type="ORF">CA13_22040</name>
</gene>